<dbReference type="Pfam" id="PF02230">
    <property type="entry name" value="Abhydrolase_2"/>
    <property type="match status" value="2"/>
</dbReference>
<dbReference type="Gene3D" id="3.40.50.1820">
    <property type="entry name" value="alpha/beta hydrolase"/>
    <property type="match status" value="1"/>
</dbReference>
<dbReference type="GO" id="GO:0072330">
    <property type="term" value="P:monocarboxylic acid biosynthetic process"/>
    <property type="evidence" value="ECO:0007669"/>
    <property type="project" value="UniProtKB-ARBA"/>
</dbReference>
<sequence>MPRKPYPTPWVIQPAEKHTHTIIALHGRGSNAERFGHELLASANLQARLPTVRFVFPTASKRRSRILKRIPINQWFDNYSLDDPGQRTDLQVEGLSETAGFIRSLITAEAQILNENYGKVILWGLSQGCAASMFTILGGWAENNEAKILGAFVGMSGWLPFEQQLHEILRCNENISPASENHKEVTSEDDSDTEDDTVTESDEESEAPANSYSEPSIDDDPFKQISPSDYDFNPFQEDGQEAPVVIQAINHIRDILDLPMITTDELLLDYSQTATSLCHLRIPVFIGHGSDDPKVSARLGEKMTHVLSTGLGMSAKWKEYPGLGHWYRPEDEIEDILSFLQAQIDLPVEPRSPSSH</sequence>
<keyword evidence="5" id="KW-1185">Reference proteome</keyword>
<comment type="caution">
    <text evidence="4">The sequence shown here is derived from an EMBL/GenBank/DDBJ whole genome shotgun (WGS) entry which is preliminary data.</text>
</comment>
<dbReference type="InterPro" id="IPR029058">
    <property type="entry name" value="AB_hydrolase_fold"/>
</dbReference>
<evidence type="ECO:0000256" key="1">
    <source>
        <dbReference type="ARBA" id="ARBA00006499"/>
    </source>
</evidence>
<feature type="region of interest" description="Disordered" evidence="2">
    <location>
        <begin position="179"/>
        <end position="236"/>
    </location>
</feature>
<protein>
    <submittedName>
        <fullName evidence="4">Phospholipase/carboxylesterase/thioesterase</fullName>
    </submittedName>
</protein>
<dbReference type="GO" id="GO:0052689">
    <property type="term" value="F:carboxylic ester hydrolase activity"/>
    <property type="evidence" value="ECO:0007669"/>
    <property type="project" value="TreeGrafter"/>
</dbReference>
<evidence type="ECO:0000313" key="5">
    <source>
        <dbReference type="Proteomes" id="UP001220324"/>
    </source>
</evidence>
<dbReference type="InterPro" id="IPR003140">
    <property type="entry name" value="PLipase/COase/thioEstase"/>
</dbReference>
<feature type="domain" description="Phospholipase/carboxylesterase/thioesterase" evidence="3">
    <location>
        <begin position="10"/>
        <end position="172"/>
    </location>
</feature>
<dbReference type="Proteomes" id="UP001220324">
    <property type="component" value="Unassembled WGS sequence"/>
</dbReference>
<evidence type="ECO:0000313" key="4">
    <source>
        <dbReference type="EMBL" id="KAJ5556959.1"/>
    </source>
</evidence>
<dbReference type="GO" id="GO:0005737">
    <property type="term" value="C:cytoplasm"/>
    <property type="evidence" value="ECO:0007669"/>
    <property type="project" value="TreeGrafter"/>
</dbReference>
<name>A0AAD6D6M6_9EURO</name>
<dbReference type="PANTHER" id="PTHR10655:SF64">
    <property type="entry name" value="PHOSPHOLIPASE_CARBOXYLESTERASE_THIOESTERASE DOMAIN-CONTAINING PROTEIN"/>
    <property type="match status" value="1"/>
</dbReference>
<proteinExistence type="inferred from homology"/>
<dbReference type="GO" id="GO:0008474">
    <property type="term" value="F:palmitoyl-(protein) hydrolase activity"/>
    <property type="evidence" value="ECO:0007669"/>
    <property type="project" value="TreeGrafter"/>
</dbReference>
<reference evidence="4 5" key="1">
    <citation type="journal article" date="2023" name="IMA Fungus">
        <title>Comparative genomic study of the Penicillium genus elucidates a diverse pangenome and 15 lateral gene transfer events.</title>
        <authorList>
            <person name="Petersen C."/>
            <person name="Sorensen T."/>
            <person name="Nielsen M.R."/>
            <person name="Sondergaard T.E."/>
            <person name="Sorensen J.L."/>
            <person name="Fitzpatrick D.A."/>
            <person name="Frisvad J.C."/>
            <person name="Nielsen K.L."/>
        </authorList>
    </citation>
    <scope>NUCLEOTIDE SEQUENCE [LARGE SCALE GENOMIC DNA]</scope>
    <source>
        <strain evidence="4 5">IBT 35679</strain>
    </source>
</reference>
<comment type="similarity">
    <text evidence="1">Belongs to the AB hydrolase superfamily. AB hydrolase 2 family.</text>
</comment>
<feature type="domain" description="Phospholipase/carboxylesterase/thioesterase" evidence="3">
    <location>
        <begin position="275"/>
        <end position="343"/>
    </location>
</feature>
<dbReference type="InterPro" id="IPR050565">
    <property type="entry name" value="LYPA1-2/EST-like"/>
</dbReference>
<dbReference type="EMBL" id="JAQIZZ010000001">
    <property type="protein sequence ID" value="KAJ5556959.1"/>
    <property type="molecule type" value="Genomic_DNA"/>
</dbReference>
<organism evidence="4 5">
    <name type="scientific">Penicillium frequentans</name>
    <dbReference type="NCBI Taxonomy" id="3151616"/>
    <lineage>
        <taxon>Eukaryota</taxon>
        <taxon>Fungi</taxon>
        <taxon>Dikarya</taxon>
        <taxon>Ascomycota</taxon>
        <taxon>Pezizomycotina</taxon>
        <taxon>Eurotiomycetes</taxon>
        <taxon>Eurotiomycetidae</taxon>
        <taxon>Eurotiales</taxon>
        <taxon>Aspergillaceae</taxon>
        <taxon>Penicillium</taxon>
    </lineage>
</organism>
<evidence type="ECO:0000256" key="2">
    <source>
        <dbReference type="SAM" id="MobiDB-lite"/>
    </source>
</evidence>
<feature type="compositionally biased region" description="Acidic residues" evidence="2">
    <location>
        <begin position="187"/>
        <end position="206"/>
    </location>
</feature>
<accession>A0AAD6D6M6</accession>
<dbReference type="PANTHER" id="PTHR10655">
    <property type="entry name" value="LYSOPHOSPHOLIPASE-RELATED"/>
    <property type="match status" value="1"/>
</dbReference>
<dbReference type="GO" id="GO:0017000">
    <property type="term" value="P:antibiotic biosynthetic process"/>
    <property type="evidence" value="ECO:0007669"/>
    <property type="project" value="UniProtKB-ARBA"/>
</dbReference>
<dbReference type="AlphaFoldDB" id="A0AAD6D6M6"/>
<gene>
    <name evidence="4" type="ORF">N7494_000874</name>
</gene>
<dbReference type="SUPFAM" id="SSF53474">
    <property type="entry name" value="alpha/beta-Hydrolases"/>
    <property type="match status" value="1"/>
</dbReference>
<evidence type="ECO:0000259" key="3">
    <source>
        <dbReference type="Pfam" id="PF02230"/>
    </source>
</evidence>